<protein>
    <submittedName>
        <fullName evidence="1">Transcriptional regulator</fullName>
    </submittedName>
</protein>
<dbReference type="RefSeq" id="WP_064015089.1">
    <property type="nucleotide sequence ID" value="NZ_CP011387.1"/>
</dbReference>
<dbReference type="Proteomes" id="UP000077363">
    <property type="component" value="Chromosome"/>
</dbReference>
<dbReference type="Gene3D" id="1.10.10.10">
    <property type="entry name" value="Winged helix-like DNA-binding domain superfamily/Winged helix DNA-binding domain"/>
    <property type="match status" value="1"/>
</dbReference>
<sequence length="221" mass="24344">MSLAAAPFTSLPTPLPAPERTKTRLLELIKRHGPQTAQDLAYKLEVSVPAARRHLCDLQDGGLIESRTERPGGRGRPQHVFALTDQGEASFPKTYSGLCVDVLRHVQQLFGQGAVMQVFDARSAEIAARLQAEVPLSAPLPVRVQAFVRVLCEMGFDAVLEQDGDTWLVSKRNCPNLTVARQFQELCVSELTMYQTLLGVPMTRETRIACGQSTCLYRIGP</sequence>
<dbReference type="InterPro" id="IPR011991">
    <property type="entry name" value="ArsR-like_HTH"/>
</dbReference>
<dbReference type="KEGG" id="dpu:SU48_09745"/>
<evidence type="ECO:0000313" key="1">
    <source>
        <dbReference type="EMBL" id="ANE44014.1"/>
    </source>
</evidence>
<dbReference type="CDD" id="cd00090">
    <property type="entry name" value="HTH_ARSR"/>
    <property type="match status" value="1"/>
</dbReference>
<organism evidence="1 2">
    <name type="scientific">Deinococcus puniceus</name>
    <dbReference type="NCBI Taxonomy" id="1182568"/>
    <lineage>
        <taxon>Bacteria</taxon>
        <taxon>Thermotogati</taxon>
        <taxon>Deinococcota</taxon>
        <taxon>Deinococci</taxon>
        <taxon>Deinococcales</taxon>
        <taxon>Deinococcaceae</taxon>
        <taxon>Deinococcus</taxon>
    </lineage>
</organism>
<dbReference type="OrthoDB" id="155998at2"/>
<keyword evidence="2" id="KW-1185">Reference proteome</keyword>
<dbReference type="EMBL" id="CP011387">
    <property type="protein sequence ID" value="ANE44014.1"/>
    <property type="molecule type" value="Genomic_DNA"/>
</dbReference>
<dbReference type="InterPro" id="IPR036388">
    <property type="entry name" value="WH-like_DNA-bd_sf"/>
</dbReference>
<reference evidence="1 2" key="1">
    <citation type="submission" date="2015-01" db="EMBL/GenBank/DDBJ databases">
        <title>Deinococcus puniceus/DY1/ whole genome sequencing.</title>
        <authorList>
            <person name="Kim M.K."/>
            <person name="Srinivasan S."/>
            <person name="Lee J.-J."/>
        </authorList>
    </citation>
    <scope>NUCLEOTIDE SEQUENCE [LARGE SCALE GENOMIC DNA]</scope>
    <source>
        <strain evidence="1 2">DY1</strain>
    </source>
</reference>
<dbReference type="InterPro" id="IPR036390">
    <property type="entry name" value="WH_DNA-bd_sf"/>
</dbReference>
<proteinExistence type="predicted"/>
<dbReference type="STRING" id="1182568.SU48_09745"/>
<evidence type="ECO:0000313" key="2">
    <source>
        <dbReference type="Proteomes" id="UP000077363"/>
    </source>
</evidence>
<dbReference type="Pfam" id="PF12840">
    <property type="entry name" value="HTH_20"/>
    <property type="match status" value="1"/>
</dbReference>
<dbReference type="SUPFAM" id="SSF46785">
    <property type="entry name" value="Winged helix' DNA-binding domain"/>
    <property type="match status" value="1"/>
</dbReference>
<dbReference type="AlphaFoldDB" id="A0A172TAP1"/>
<gene>
    <name evidence="1" type="ORF">SU48_09745</name>
</gene>
<accession>A0A172TAP1</accession>
<dbReference type="PATRIC" id="fig|1182568.3.peg.2031"/>
<name>A0A172TAP1_9DEIO</name>